<evidence type="ECO:0000256" key="1">
    <source>
        <dbReference type="SAM" id="MobiDB-lite"/>
    </source>
</evidence>
<feature type="compositionally biased region" description="Low complexity" evidence="1">
    <location>
        <begin position="28"/>
        <end position="43"/>
    </location>
</feature>
<gene>
    <name evidence="2" type="ORF">Pmani_019223</name>
</gene>
<dbReference type="AlphaFoldDB" id="A0AAE1PIQ2"/>
<reference evidence="2" key="1">
    <citation type="submission" date="2023-11" db="EMBL/GenBank/DDBJ databases">
        <title>Genome assemblies of two species of porcelain crab, Petrolisthes cinctipes and Petrolisthes manimaculis (Anomura: Porcellanidae).</title>
        <authorList>
            <person name="Angst P."/>
        </authorList>
    </citation>
    <scope>NUCLEOTIDE SEQUENCE</scope>
    <source>
        <strain evidence="2">PB745_02</strain>
        <tissue evidence="2">Gill</tissue>
    </source>
</reference>
<feature type="compositionally biased region" description="Low complexity" evidence="1">
    <location>
        <begin position="404"/>
        <end position="414"/>
    </location>
</feature>
<accession>A0AAE1PIQ2</accession>
<evidence type="ECO:0000313" key="3">
    <source>
        <dbReference type="Proteomes" id="UP001292094"/>
    </source>
</evidence>
<dbReference type="Proteomes" id="UP001292094">
    <property type="component" value="Unassembled WGS sequence"/>
</dbReference>
<name>A0AAE1PIQ2_9EUCA</name>
<feature type="region of interest" description="Disordered" evidence="1">
    <location>
        <begin position="436"/>
        <end position="494"/>
    </location>
</feature>
<proteinExistence type="predicted"/>
<sequence length="549" mass="60212">MEGTTEEGVVAVDGMVWQVLANISSSIANSQNGSDSDGSSGLPSLPPIPLPRPTTEEASIPISWPGLTSGEPGTHYSDSPQPTIAPSYSVLHACLVLGGDVPSCVAQAEVYGQLLYKHSTQDTSLLNPSPEDSTPSTIDVIQQLHPFAQILSIPDIADNASGVDDESHINNVLERIPTDDPNSIVQSQMIKDFLKTENSTFPLIKHILAQVNLIKDSFLVSHNANVNSSSSDNHINMNFNFEGSDSDTPQVLSDYWYQLAQESHREHEALSAIPVFSDEVEGTEERPPQEHHQDNAVGLNSESAVVVTPSEVFETVDDQQSDTGLQHGTEEPPNQSIIQYQESQLQRDSTPHNTVQVVTESSELVNTNAPLTDDNDVDIYMDIEDLDNSRNDLYDYENQGLTDNDFPYTDTTTETPDDFNEDTTVNIPVMEMSASPLAAPPTENKGSLTININNSNNNNTSTTTTTNNNSNSNSNQQDTFASPQKAPDSLHNHQPPLLINILTNANNRDQLEHQQQHTDPNDMRGQKIKQLFPHAQVMPVEPNRFFDDP</sequence>
<feature type="region of interest" description="Disordered" evidence="1">
    <location>
        <begin position="399"/>
        <end position="422"/>
    </location>
</feature>
<comment type="caution">
    <text evidence="2">The sequence shown here is derived from an EMBL/GenBank/DDBJ whole genome shotgun (WGS) entry which is preliminary data.</text>
</comment>
<feature type="region of interest" description="Disordered" evidence="1">
    <location>
        <begin position="28"/>
        <end position="81"/>
    </location>
</feature>
<protein>
    <submittedName>
        <fullName evidence="2">Uncharacterized protein</fullName>
    </submittedName>
</protein>
<feature type="compositionally biased region" description="Low complexity" evidence="1">
    <location>
        <begin position="449"/>
        <end position="475"/>
    </location>
</feature>
<dbReference type="EMBL" id="JAWZYT010001796">
    <property type="protein sequence ID" value="KAK4309118.1"/>
    <property type="molecule type" value="Genomic_DNA"/>
</dbReference>
<organism evidence="2 3">
    <name type="scientific">Petrolisthes manimaculis</name>
    <dbReference type="NCBI Taxonomy" id="1843537"/>
    <lineage>
        <taxon>Eukaryota</taxon>
        <taxon>Metazoa</taxon>
        <taxon>Ecdysozoa</taxon>
        <taxon>Arthropoda</taxon>
        <taxon>Crustacea</taxon>
        <taxon>Multicrustacea</taxon>
        <taxon>Malacostraca</taxon>
        <taxon>Eumalacostraca</taxon>
        <taxon>Eucarida</taxon>
        <taxon>Decapoda</taxon>
        <taxon>Pleocyemata</taxon>
        <taxon>Anomura</taxon>
        <taxon>Galatheoidea</taxon>
        <taxon>Porcellanidae</taxon>
        <taxon>Petrolisthes</taxon>
    </lineage>
</organism>
<evidence type="ECO:0000313" key="2">
    <source>
        <dbReference type="EMBL" id="KAK4309118.1"/>
    </source>
</evidence>
<keyword evidence="3" id="KW-1185">Reference proteome</keyword>